<dbReference type="HAMAP" id="MF_00318">
    <property type="entry name" value="Enolase"/>
    <property type="match status" value="1"/>
</dbReference>
<evidence type="ECO:0000256" key="8">
    <source>
        <dbReference type="ARBA" id="ARBA00023239"/>
    </source>
</evidence>
<dbReference type="PANTHER" id="PTHR11902">
    <property type="entry name" value="ENOLASE"/>
    <property type="match status" value="1"/>
</dbReference>
<dbReference type="Gene3D" id="3.30.390.10">
    <property type="entry name" value="Enolase-like, N-terminal domain"/>
    <property type="match status" value="1"/>
</dbReference>
<dbReference type="SMART" id="SM01193">
    <property type="entry name" value="Enolase_N"/>
    <property type="match status" value="1"/>
</dbReference>
<feature type="binding site" evidence="9 12">
    <location>
        <position position="318"/>
    </location>
    <ligand>
        <name>Mg(2+)</name>
        <dbReference type="ChEBI" id="CHEBI:18420"/>
    </ligand>
</feature>
<evidence type="ECO:0000256" key="2">
    <source>
        <dbReference type="ARBA" id="ARBA00009604"/>
    </source>
</evidence>
<evidence type="ECO:0000256" key="7">
    <source>
        <dbReference type="ARBA" id="ARBA00023152"/>
    </source>
</evidence>
<dbReference type="GO" id="GO:0004634">
    <property type="term" value="F:phosphopyruvate hydratase activity"/>
    <property type="evidence" value="ECO:0007669"/>
    <property type="project" value="UniProtKB-UniRule"/>
</dbReference>
<feature type="binding site" evidence="9">
    <location>
        <position position="373"/>
    </location>
    <ligand>
        <name>(2R)-2-phosphoglycerate</name>
        <dbReference type="ChEBI" id="CHEBI:58289"/>
    </ligand>
</feature>
<dbReference type="EC" id="4.2.1.11" evidence="3 9"/>
<comment type="cofactor">
    <cofactor evidence="9">
        <name>Mg(2+)</name>
        <dbReference type="ChEBI" id="CHEBI:18420"/>
    </cofactor>
    <text evidence="9">Binds a second Mg(2+) ion via substrate during catalysis.</text>
</comment>
<keyword evidence="8 9" id="KW-0456">Lyase</keyword>
<dbReference type="AlphaFoldDB" id="A0A2M7Z707"/>
<evidence type="ECO:0000256" key="12">
    <source>
        <dbReference type="PIRSR" id="PIRSR001400-3"/>
    </source>
</evidence>
<proteinExistence type="inferred from homology"/>
<dbReference type="InterPro" id="IPR036849">
    <property type="entry name" value="Enolase-like_C_sf"/>
</dbReference>
<comment type="function">
    <text evidence="9">Catalyzes the reversible conversion of 2-phosphoglycerate (2-PG) into phosphoenolpyruvate (PEP). It is essential for the degradation of carbohydrates via glycolysis.</text>
</comment>
<dbReference type="SUPFAM" id="SSF51604">
    <property type="entry name" value="Enolase C-terminal domain-like"/>
    <property type="match status" value="1"/>
</dbReference>
<dbReference type="PIRSF" id="PIRSF001400">
    <property type="entry name" value="Enolase"/>
    <property type="match status" value="1"/>
</dbReference>
<keyword evidence="9" id="KW-0963">Cytoplasm</keyword>
<feature type="binding site" evidence="9 12">
    <location>
        <position position="248"/>
    </location>
    <ligand>
        <name>Mg(2+)</name>
        <dbReference type="ChEBI" id="CHEBI:18420"/>
    </ligand>
</feature>
<dbReference type="InterPro" id="IPR000941">
    <property type="entry name" value="Enolase"/>
</dbReference>
<evidence type="ECO:0000256" key="11">
    <source>
        <dbReference type="PIRSR" id="PIRSR001400-2"/>
    </source>
</evidence>
<dbReference type="Pfam" id="PF00113">
    <property type="entry name" value="Enolase_C"/>
    <property type="match status" value="1"/>
</dbReference>
<feature type="binding site" evidence="11">
    <location>
        <position position="394"/>
    </location>
    <ligand>
        <name>substrate</name>
    </ligand>
</feature>
<comment type="subcellular location">
    <subcellularLocation>
        <location evidence="9">Cytoplasm</location>
    </subcellularLocation>
    <subcellularLocation>
        <location evidence="9">Secreted</location>
    </subcellularLocation>
    <subcellularLocation>
        <location evidence="9">Cell surface</location>
    </subcellularLocation>
    <text evidence="9">Fractions of enolase are present in both the cytoplasm and on the cell surface.</text>
</comment>
<feature type="binding site" evidence="9 12">
    <location>
        <position position="291"/>
    </location>
    <ligand>
        <name>Mg(2+)</name>
        <dbReference type="ChEBI" id="CHEBI:18420"/>
    </ligand>
</feature>
<dbReference type="NCBIfam" id="TIGR01060">
    <property type="entry name" value="eno"/>
    <property type="match status" value="1"/>
</dbReference>
<evidence type="ECO:0000256" key="10">
    <source>
        <dbReference type="PIRSR" id="PIRSR001400-1"/>
    </source>
</evidence>
<evidence type="ECO:0000313" key="15">
    <source>
        <dbReference type="EMBL" id="PJA89865.1"/>
    </source>
</evidence>
<dbReference type="InterPro" id="IPR020810">
    <property type="entry name" value="Enolase_C"/>
</dbReference>
<evidence type="ECO:0000259" key="14">
    <source>
        <dbReference type="SMART" id="SM01193"/>
    </source>
</evidence>
<dbReference type="SFLD" id="SFLDF00002">
    <property type="entry name" value="enolase"/>
    <property type="match status" value="1"/>
</dbReference>
<dbReference type="SMART" id="SM01192">
    <property type="entry name" value="Enolase_C"/>
    <property type="match status" value="1"/>
</dbReference>
<evidence type="ECO:0000256" key="4">
    <source>
        <dbReference type="ARBA" id="ARBA00017068"/>
    </source>
</evidence>
<feature type="domain" description="Enolase N-terminal" evidence="14">
    <location>
        <begin position="7"/>
        <end position="136"/>
    </location>
</feature>
<keyword evidence="9 12" id="KW-0479">Metal-binding</keyword>
<feature type="binding site" evidence="11">
    <location>
        <position position="162"/>
    </location>
    <ligand>
        <name>substrate</name>
    </ligand>
</feature>
<feature type="binding site" evidence="11">
    <location>
        <position position="171"/>
    </location>
    <ligand>
        <name>substrate</name>
    </ligand>
</feature>
<keyword evidence="6 9" id="KW-0460">Magnesium</keyword>
<dbReference type="PROSITE" id="PS00164">
    <property type="entry name" value="ENOLASE"/>
    <property type="match status" value="1"/>
</dbReference>
<feature type="active site" description="Proton donor" evidence="9 10">
    <location>
        <position position="211"/>
    </location>
</feature>
<evidence type="ECO:0000256" key="9">
    <source>
        <dbReference type="HAMAP-Rule" id="MF_00318"/>
    </source>
</evidence>
<dbReference type="Pfam" id="PF03952">
    <property type="entry name" value="Enolase_N"/>
    <property type="match status" value="1"/>
</dbReference>
<dbReference type="InterPro" id="IPR020809">
    <property type="entry name" value="Enolase_CS"/>
</dbReference>
<evidence type="ECO:0000256" key="1">
    <source>
        <dbReference type="ARBA" id="ARBA00005031"/>
    </source>
</evidence>
<dbReference type="GO" id="GO:0000287">
    <property type="term" value="F:magnesium ion binding"/>
    <property type="evidence" value="ECO:0007669"/>
    <property type="project" value="UniProtKB-UniRule"/>
</dbReference>
<dbReference type="UniPathway" id="UPA00109">
    <property type="reaction ID" value="UER00187"/>
</dbReference>
<feature type="binding site" evidence="9">
    <location>
        <position position="343"/>
    </location>
    <ligand>
        <name>(2R)-2-phosphoglycerate</name>
        <dbReference type="ChEBI" id="CHEBI:58289"/>
    </ligand>
</feature>
<comment type="pathway">
    <text evidence="1 9">Carbohydrate degradation; glycolysis; pyruvate from D-glyceraldehyde 3-phosphate: step 4/5.</text>
</comment>
<protein>
    <recommendedName>
        <fullName evidence="4 9">Enolase</fullName>
        <ecNumber evidence="3 9">4.2.1.11</ecNumber>
    </recommendedName>
    <alternativeName>
        <fullName evidence="9">2-phospho-D-glycerate hydro-lyase</fullName>
    </alternativeName>
    <alternativeName>
        <fullName evidence="9">2-phosphoglycerate dehydratase</fullName>
    </alternativeName>
</protein>
<dbReference type="CDD" id="cd03313">
    <property type="entry name" value="enolase"/>
    <property type="match status" value="1"/>
</dbReference>
<comment type="similarity">
    <text evidence="2 9">Belongs to the enolase family.</text>
</comment>
<feature type="binding site" evidence="11">
    <location>
        <position position="291"/>
    </location>
    <ligand>
        <name>substrate</name>
    </ligand>
</feature>
<feature type="binding site" evidence="9">
    <location>
        <position position="394"/>
    </location>
    <ligand>
        <name>(2R)-2-phosphoglycerate</name>
        <dbReference type="ChEBI" id="CHEBI:58289"/>
    </ligand>
</feature>
<sequence>MIKKTIIKSISAIEILDSRGNPTIEAEVLLADGSVGVVAVPSGASTGTHEAVELRDGGKRYSGNGVLKAVENVNKKINKLLKGEDALKQRELDRMMIELDGTENKGNLGANSILSVSLALARACAQSKKVPLYKYIRSTFKLQEKVWRMPVPTMNVLNGGRHADNGLSVQEFMLVPIKGDFAEKVRIGSEVFHALKVLLKEKKLSIAVGDEGGFAPKLTFNEEALKLLMKAISNAGYKPGKDVMLASDIAASEFYKGGKYFFSNPHSGISAEEMTKILIGWLRKYPFISLEDPFAEDDWENWAKFTNEVGKKVIIIGDDLFVTNVERLKKGIEEKVGNAILIKLNQIGSLSETIDAIYLAKKNKYKISVSHRSGETCDTFIADLAVAVNADFIKTGSLSRSERVEKYNRLMKIESELK</sequence>
<reference evidence="16" key="1">
    <citation type="submission" date="2017-09" db="EMBL/GenBank/DDBJ databases">
        <title>Depth-based differentiation of microbial function through sediment-hosted aquifers and enrichment of novel symbionts in the deep terrestrial subsurface.</title>
        <authorList>
            <person name="Probst A.J."/>
            <person name="Ladd B."/>
            <person name="Jarett J.K."/>
            <person name="Geller-Mcgrath D.E."/>
            <person name="Sieber C.M.K."/>
            <person name="Emerson J.B."/>
            <person name="Anantharaman K."/>
            <person name="Thomas B.C."/>
            <person name="Malmstrom R."/>
            <person name="Stieglmeier M."/>
            <person name="Klingl A."/>
            <person name="Woyke T."/>
            <person name="Ryan C.M."/>
            <person name="Banfield J.F."/>
        </authorList>
    </citation>
    <scope>NUCLEOTIDE SEQUENCE [LARGE SCALE GENOMIC DNA]</scope>
</reference>
<dbReference type="Proteomes" id="UP000230843">
    <property type="component" value="Unassembled WGS sequence"/>
</dbReference>
<comment type="catalytic activity">
    <reaction evidence="9">
        <text>(2R)-2-phosphoglycerate = phosphoenolpyruvate + H2O</text>
        <dbReference type="Rhea" id="RHEA:10164"/>
        <dbReference type="ChEBI" id="CHEBI:15377"/>
        <dbReference type="ChEBI" id="CHEBI:58289"/>
        <dbReference type="ChEBI" id="CHEBI:58702"/>
        <dbReference type="EC" id="4.2.1.11"/>
    </reaction>
</comment>
<keyword evidence="5 9" id="KW-0964">Secreted</keyword>
<dbReference type="GO" id="GO:0009986">
    <property type="term" value="C:cell surface"/>
    <property type="evidence" value="ECO:0007669"/>
    <property type="project" value="UniProtKB-SubCell"/>
</dbReference>
<dbReference type="PRINTS" id="PR00148">
    <property type="entry name" value="ENOLASE"/>
</dbReference>
<comment type="caution">
    <text evidence="15">The sequence shown here is derived from an EMBL/GenBank/DDBJ whole genome shotgun (WGS) entry which is preliminary data.</text>
</comment>
<evidence type="ECO:0000259" key="13">
    <source>
        <dbReference type="SMART" id="SM01192"/>
    </source>
</evidence>
<dbReference type="EMBL" id="PFVJ01000041">
    <property type="protein sequence ID" value="PJA89865.1"/>
    <property type="molecule type" value="Genomic_DNA"/>
</dbReference>
<dbReference type="GO" id="GO:0006096">
    <property type="term" value="P:glycolytic process"/>
    <property type="evidence" value="ECO:0007669"/>
    <property type="project" value="UniProtKB-UniRule"/>
</dbReference>
<dbReference type="SUPFAM" id="SSF54826">
    <property type="entry name" value="Enolase N-terminal domain-like"/>
    <property type="match status" value="1"/>
</dbReference>
<feature type="binding site" evidence="9">
    <location>
        <position position="372"/>
    </location>
    <ligand>
        <name>(2R)-2-phosphoglycerate</name>
        <dbReference type="ChEBI" id="CHEBI:58289"/>
    </ligand>
</feature>
<feature type="binding site" evidence="11">
    <location>
        <begin position="370"/>
        <end position="373"/>
    </location>
    <ligand>
        <name>substrate</name>
    </ligand>
</feature>
<gene>
    <name evidence="9" type="primary">eno</name>
    <name evidence="15" type="ORF">CO137_01885</name>
</gene>
<comment type="cofactor">
    <cofactor evidence="12">
        <name>Mg(2+)</name>
        <dbReference type="ChEBI" id="CHEBI:18420"/>
    </cofactor>
    <text evidence="12">Mg(2+) is required for catalysis and for stabilizing the dimer.</text>
</comment>
<dbReference type="InterPro" id="IPR020811">
    <property type="entry name" value="Enolase_N"/>
</dbReference>
<evidence type="ECO:0000256" key="3">
    <source>
        <dbReference type="ARBA" id="ARBA00012058"/>
    </source>
</evidence>
<feature type="domain" description="Enolase C-terminal TIM barrel" evidence="13">
    <location>
        <begin position="146"/>
        <end position="418"/>
    </location>
</feature>
<feature type="active site" description="Proton acceptor" evidence="9 10">
    <location>
        <position position="343"/>
    </location>
</feature>
<feature type="binding site" evidence="9">
    <location>
        <position position="170"/>
    </location>
    <ligand>
        <name>(2R)-2-phosphoglycerate</name>
        <dbReference type="ChEBI" id="CHEBI:58289"/>
    </ligand>
</feature>
<organism evidence="15 16">
    <name type="scientific">Candidatus Magasanikbacteria bacterium CG_4_9_14_3_um_filter_32_9</name>
    <dbReference type="NCBI Taxonomy" id="1974644"/>
    <lineage>
        <taxon>Bacteria</taxon>
        <taxon>Candidatus Magasanikiibacteriota</taxon>
    </lineage>
</organism>
<dbReference type="InterPro" id="IPR029017">
    <property type="entry name" value="Enolase-like_N"/>
</dbReference>
<keyword evidence="7 9" id="KW-0324">Glycolysis</keyword>
<evidence type="ECO:0000313" key="16">
    <source>
        <dbReference type="Proteomes" id="UP000230843"/>
    </source>
</evidence>
<dbReference type="SFLD" id="SFLDG00178">
    <property type="entry name" value="enolase"/>
    <property type="match status" value="1"/>
</dbReference>
<dbReference type="Gene3D" id="3.20.20.120">
    <property type="entry name" value="Enolase-like C-terminal domain"/>
    <property type="match status" value="1"/>
</dbReference>
<dbReference type="GO" id="GO:0000015">
    <property type="term" value="C:phosphopyruvate hydratase complex"/>
    <property type="evidence" value="ECO:0007669"/>
    <property type="project" value="InterPro"/>
</dbReference>
<name>A0A2M7Z707_9BACT</name>
<accession>A0A2M7Z707</accession>
<dbReference type="SFLD" id="SFLDS00001">
    <property type="entry name" value="Enolase"/>
    <property type="match status" value="1"/>
</dbReference>
<evidence type="ECO:0000256" key="6">
    <source>
        <dbReference type="ARBA" id="ARBA00022842"/>
    </source>
</evidence>
<dbReference type="GO" id="GO:0005576">
    <property type="term" value="C:extracellular region"/>
    <property type="evidence" value="ECO:0007669"/>
    <property type="project" value="UniProtKB-SubCell"/>
</dbReference>
<keyword evidence="15" id="KW-0670">Pyruvate</keyword>
<feature type="binding site" evidence="11">
    <location>
        <position position="318"/>
    </location>
    <ligand>
        <name>substrate</name>
    </ligand>
</feature>
<dbReference type="PANTHER" id="PTHR11902:SF1">
    <property type="entry name" value="ENOLASE"/>
    <property type="match status" value="1"/>
</dbReference>
<evidence type="ECO:0000256" key="5">
    <source>
        <dbReference type="ARBA" id="ARBA00022525"/>
    </source>
</evidence>